<keyword evidence="1" id="KW-0812">Transmembrane</keyword>
<organism evidence="2 3">
    <name type="scientific">Niabella pedocola</name>
    <dbReference type="NCBI Taxonomy" id="1752077"/>
    <lineage>
        <taxon>Bacteria</taxon>
        <taxon>Pseudomonadati</taxon>
        <taxon>Bacteroidota</taxon>
        <taxon>Chitinophagia</taxon>
        <taxon>Chitinophagales</taxon>
        <taxon>Chitinophagaceae</taxon>
        <taxon>Niabella</taxon>
    </lineage>
</organism>
<evidence type="ECO:0000256" key="1">
    <source>
        <dbReference type="SAM" id="Phobius"/>
    </source>
</evidence>
<protein>
    <recommendedName>
        <fullName evidence="4">DUF4190 domain-containing protein</fullName>
    </recommendedName>
</protein>
<dbReference type="RefSeq" id="WP_231008766.1">
    <property type="nucleotide sequence ID" value="NZ_JAJNEC010000008.1"/>
</dbReference>
<evidence type="ECO:0000313" key="3">
    <source>
        <dbReference type="Proteomes" id="UP001199816"/>
    </source>
</evidence>
<feature type="transmembrane region" description="Helical" evidence="1">
    <location>
        <begin position="6"/>
        <end position="29"/>
    </location>
</feature>
<name>A0ABS8PYP0_9BACT</name>
<reference evidence="2 3" key="1">
    <citation type="submission" date="2021-11" db="EMBL/GenBank/DDBJ databases">
        <title>Genomic of Niabella pedocola.</title>
        <authorList>
            <person name="Wu T."/>
        </authorList>
    </citation>
    <scope>NUCLEOTIDE SEQUENCE [LARGE SCALE GENOMIC DNA]</scope>
    <source>
        <strain evidence="2 3">JCM 31011</strain>
    </source>
</reference>
<dbReference type="Proteomes" id="UP001199816">
    <property type="component" value="Unassembled WGS sequence"/>
</dbReference>
<gene>
    <name evidence="2" type="ORF">LQ567_25560</name>
</gene>
<keyword evidence="1" id="KW-1133">Transmembrane helix</keyword>
<dbReference type="EMBL" id="JAJNEC010000008">
    <property type="protein sequence ID" value="MCD2426178.1"/>
    <property type="molecule type" value="Genomic_DNA"/>
</dbReference>
<sequence>MAEFGLFLIIVGPIVGGIMLLVGIIQLLSHAEPAGRGRKNALTGLIIIVLSILIGFSICSIAPSGGFH</sequence>
<keyword evidence="1" id="KW-0472">Membrane</keyword>
<keyword evidence="3" id="KW-1185">Reference proteome</keyword>
<proteinExistence type="predicted"/>
<comment type="caution">
    <text evidence="2">The sequence shown here is derived from an EMBL/GenBank/DDBJ whole genome shotgun (WGS) entry which is preliminary data.</text>
</comment>
<accession>A0ABS8PYP0</accession>
<evidence type="ECO:0008006" key="4">
    <source>
        <dbReference type="Google" id="ProtNLM"/>
    </source>
</evidence>
<evidence type="ECO:0000313" key="2">
    <source>
        <dbReference type="EMBL" id="MCD2426178.1"/>
    </source>
</evidence>
<feature type="transmembrane region" description="Helical" evidence="1">
    <location>
        <begin position="41"/>
        <end position="63"/>
    </location>
</feature>